<comment type="caution">
    <text evidence="2">The sequence shown here is derived from an EMBL/GenBank/DDBJ whole genome shotgun (WGS) entry which is preliminary data.</text>
</comment>
<dbReference type="Proteomes" id="UP000887116">
    <property type="component" value="Unassembled WGS sequence"/>
</dbReference>
<keyword evidence="1" id="KW-0472">Membrane</keyword>
<evidence type="ECO:0000256" key="1">
    <source>
        <dbReference type="SAM" id="Phobius"/>
    </source>
</evidence>
<proteinExistence type="predicted"/>
<organism evidence="2 3">
    <name type="scientific">Trichonephila clavata</name>
    <name type="common">Joro spider</name>
    <name type="synonym">Nephila clavata</name>
    <dbReference type="NCBI Taxonomy" id="2740835"/>
    <lineage>
        <taxon>Eukaryota</taxon>
        <taxon>Metazoa</taxon>
        <taxon>Ecdysozoa</taxon>
        <taxon>Arthropoda</taxon>
        <taxon>Chelicerata</taxon>
        <taxon>Arachnida</taxon>
        <taxon>Araneae</taxon>
        <taxon>Araneomorphae</taxon>
        <taxon>Entelegynae</taxon>
        <taxon>Araneoidea</taxon>
        <taxon>Nephilidae</taxon>
        <taxon>Trichonephila</taxon>
    </lineage>
</organism>
<evidence type="ECO:0000313" key="3">
    <source>
        <dbReference type="Proteomes" id="UP000887116"/>
    </source>
</evidence>
<evidence type="ECO:0000313" key="2">
    <source>
        <dbReference type="EMBL" id="GFR31568.1"/>
    </source>
</evidence>
<keyword evidence="3" id="KW-1185">Reference proteome</keyword>
<accession>A0A8X6JML4</accession>
<keyword evidence="1" id="KW-1133">Transmembrane helix</keyword>
<protein>
    <submittedName>
        <fullName evidence="2">Uncharacterized protein</fullName>
    </submittedName>
</protein>
<gene>
    <name evidence="2" type="ORF">TNCT_572631</name>
</gene>
<sequence>MSRNVPDKVIRDGSSPGEKMELTFIPSTEQKLLFGGNGALVCGSIILTCGYSTYFDAGTVNSWRYKYEILDAFPSFFLVLCARTTILWVVMRTHIECTLFIKLMKKWIFNV</sequence>
<name>A0A8X6JML4_TRICU</name>
<reference evidence="2" key="1">
    <citation type="submission" date="2020-07" db="EMBL/GenBank/DDBJ databases">
        <title>Multicomponent nature underlies the extraordinary mechanical properties of spider dragline silk.</title>
        <authorList>
            <person name="Kono N."/>
            <person name="Nakamura H."/>
            <person name="Mori M."/>
            <person name="Yoshida Y."/>
            <person name="Ohtoshi R."/>
            <person name="Malay A.D."/>
            <person name="Moran D.A.P."/>
            <person name="Tomita M."/>
            <person name="Numata K."/>
            <person name="Arakawa K."/>
        </authorList>
    </citation>
    <scope>NUCLEOTIDE SEQUENCE</scope>
</reference>
<feature type="transmembrane region" description="Helical" evidence="1">
    <location>
        <begin position="75"/>
        <end position="95"/>
    </location>
</feature>
<feature type="transmembrane region" description="Helical" evidence="1">
    <location>
        <begin position="32"/>
        <end position="55"/>
    </location>
</feature>
<dbReference type="AlphaFoldDB" id="A0A8X6JML4"/>
<keyword evidence="1" id="KW-0812">Transmembrane</keyword>
<dbReference type="EMBL" id="BMAO01039455">
    <property type="protein sequence ID" value="GFR31568.1"/>
    <property type="molecule type" value="Genomic_DNA"/>
</dbReference>